<dbReference type="KEGG" id="pdq:CL55_00009820"/>
<dbReference type="HOGENOM" id="CLU_2331333_0_0_4"/>
<dbReference type="Proteomes" id="UP000061135">
    <property type="component" value="Chromosome"/>
</dbReference>
<dbReference type="EMBL" id="CP007501">
    <property type="protein sequence ID" value="AKD25315.1"/>
    <property type="molecule type" value="Genomic_DNA"/>
</dbReference>
<sequence length="98" mass="10499">MKKPLLAVVSISVAAFAYANTSSDSSELLSQQCKISAEAVSTLKGLRYGNASIRKDVAGLINLNLKVQENKDAAQMTLNRMVDDQINSSSALEAKYCS</sequence>
<dbReference type="RefSeq" id="WP_046330121.1">
    <property type="nucleotide sequence ID" value="NZ_CP007501.1"/>
</dbReference>
<proteinExistence type="predicted"/>
<keyword evidence="1" id="KW-0732">Signal</keyword>
<name>A0A0E3ZM45_9BURK</name>
<evidence type="ECO:0000256" key="1">
    <source>
        <dbReference type="SAM" id="SignalP"/>
    </source>
</evidence>
<gene>
    <name evidence="2" type="ORF">CL55_00009820</name>
</gene>
<reference evidence="2 3" key="1">
    <citation type="submission" date="2014-03" db="EMBL/GenBank/DDBJ databases">
        <title>Genome of Polynucleobacter strain MWH-MoK4.</title>
        <authorList>
            <person name="Hahn M.W."/>
        </authorList>
    </citation>
    <scope>NUCLEOTIDE SEQUENCE [LARGE SCALE GENOMIC DNA]</scope>
    <source>
        <strain evidence="2 3">MWH-MoK4</strain>
    </source>
</reference>
<dbReference type="OrthoDB" id="9132359at2"/>
<protein>
    <submittedName>
        <fullName evidence="2">Uncharacterized protein</fullName>
    </submittedName>
</protein>
<evidence type="ECO:0000313" key="3">
    <source>
        <dbReference type="Proteomes" id="UP000061135"/>
    </source>
</evidence>
<dbReference type="STRING" id="1835254.CL55_00009820"/>
<organism evidence="2 3">
    <name type="scientific">Polynucleobacter duraquae</name>
    <dbReference type="NCBI Taxonomy" id="1835254"/>
    <lineage>
        <taxon>Bacteria</taxon>
        <taxon>Pseudomonadati</taxon>
        <taxon>Pseudomonadota</taxon>
        <taxon>Betaproteobacteria</taxon>
        <taxon>Burkholderiales</taxon>
        <taxon>Burkholderiaceae</taxon>
        <taxon>Polynucleobacter</taxon>
    </lineage>
</organism>
<keyword evidence="3" id="KW-1185">Reference proteome</keyword>
<evidence type="ECO:0000313" key="2">
    <source>
        <dbReference type="EMBL" id="AKD25315.1"/>
    </source>
</evidence>
<dbReference type="PATRIC" id="fig|576611.7.peg.998"/>
<feature type="chain" id="PRO_5002416578" evidence="1">
    <location>
        <begin position="20"/>
        <end position="98"/>
    </location>
</feature>
<dbReference type="AlphaFoldDB" id="A0A0E3ZM45"/>
<feature type="signal peptide" evidence="1">
    <location>
        <begin position="1"/>
        <end position="19"/>
    </location>
</feature>
<accession>A0A0E3ZM45</accession>